<dbReference type="Pfam" id="PF00486">
    <property type="entry name" value="Trans_reg_C"/>
    <property type="match status" value="1"/>
</dbReference>
<keyword evidence="2" id="KW-0805">Transcription regulation</keyword>
<evidence type="ECO:0000259" key="7">
    <source>
        <dbReference type="PROSITE" id="PS51755"/>
    </source>
</evidence>
<dbReference type="PANTHER" id="PTHR35807">
    <property type="entry name" value="TRANSCRIPTIONAL REGULATOR REDD-RELATED"/>
    <property type="match status" value="1"/>
</dbReference>
<dbReference type="InterPro" id="IPR001867">
    <property type="entry name" value="OmpR/PhoB-type_DNA-bd"/>
</dbReference>
<evidence type="ECO:0000256" key="1">
    <source>
        <dbReference type="ARBA" id="ARBA00005820"/>
    </source>
</evidence>
<dbReference type="EMBL" id="JBHSAY010000009">
    <property type="protein sequence ID" value="MFC4132686.1"/>
    <property type="molecule type" value="Genomic_DNA"/>
</dbReference>
<name>A0ABV8LNW1_9ACTN</name>
<gene>
    <name evidence="8" type="ORF">ACFOZ4_18925</name>
</gene>
<dbReference type="PANTHER" id="PTHR35807:SF1">
    <property type="entry name" value="TRANSCRIPTIONAL REGULATOR REDD"/>
    <property type="match status" value="1"/>
</dbReference>
<dbReference type="SUPFAM" id="SSF48452">
    <property type="entry name" value="TPR-like"/>
    <property type="match status" value="1"/>
</dbReference>
<dbReference type="InterPro" id="IPR051677">
    <property type="entry name" value="AfsR-DnrI-RedD_regulator"/>
</dbReference>
<dbReference type="Gene3D" id="3.40.50.300">
    <property type="entry name" value="P-loop containing nucleotide triphosphate hydrolases"/>
    <property type="match status" value="1"/>
</dbReference>
<feature type="DNA-binding region" description="OmpR/PhoB-type" evidence="5">
    <location>
        <begin position="1"/>
        <end position="97"/>
    </location>
</feature>
<dbReference type="Pfam" id="PF00931">
    <property type="entry name" value="NB-ARC"/>
    <property type="match status" value="1"/>
</dbReference>
<keyword evidence="4" id="KW-0804">Transcription</keyword>
<reference evidence="9" key="1">
    <citation type="journal article" date="2019" name="Int. J. Syst. Evol. Microbiol.">
        <title>The Global Catalogue of Microorganisms (GCM) 10K type strain sequencing project: providing services to taxonomists for standard genome sequencing and annotation.</title>
        <authorList>
            <consortium name="The Broad Institute Genomics Platform"/>
            <consortium name="The Broad Institute Genome Sequencing Center for Infectious Disease"/>
            <person name="Wu L."/>
            <person name="Ma J."/>
        </authorList>
    </citation>
    <scope>NUCLEOTIDE SEQUENCE [LARGE SCALE GENOMIC DNA]</scope>
    <source>
        <strain evidence="9">CGMCC 4.7289</strain>
    </source>
</reference>
<dbReference type="Gene3D" id="1.25.40.10">
    <property type="entry name" value="Tetratricopeptide repeat domain"/>
    <property type="match status" value="1"/>
</dbReference>
<comment type="similarity">
    <text evidence="1">Belongs to the AfsR/DnrI/RedD regulatory family.</text>
</comment>
<dbReference type="InterPro" id="IPR027417">
    <property type="entry name" value="P-loop_NTPase"/>
</dbReference>
<evidence type="ECO:0000256" key="5">
    <source>
        <dbReference type="PROSITE-ProRule" id="PRU01091"/>
    </source>
</evidence>
<dbReference type="InterPro" id="IPR036388">
    <property type="entry name" value="WH-like_DNA-bd_sf"/>
</dbReference>
<dbReference type="Gene3D" id="1.10.10.10">
    <property type="entry name" value="Winged helix-like DNA-binding domain superfamily/Winged helix DNA-binding domain"/>
    <property type="match status" value="1"/>
</dbReference>
<dbReference type="InterPro" id="IPR002182">
    <property type="entry name" value="NB-ARC"/>
</dbReference>
<dbReference type="PROSITE" id="PS51755">
    <property type="entry name" value="OMPR_PHOB"/>
    <property type="match status" value="1"/>
</dbReference>
<organism evidence="8 9">
    <name type="scientific">Hamadaea flava</name>
    <dbReference type="NCBI Taxonomy" id="1742688"/>
    <lineage>
        <taxon>Bacteria</taxon>
        <taxon>Bacillati</taxon>
        <taxon>Actinomycetota</taxon>
        <taxon>Actinomycetes</taxon>
        <taxon>Micromonosporales</taxon>
        <taxon>Micromonosporaceae</taxon>
        <taxon>Hamadaea</taxon>
    </lineage>
</organism>
<sequence>MLEISLLGPTEVRVSGVSVSLSPLERNLLAALALVKGTVVSTERIIDCLWDDRPPASPRSRVQGLVSSLRRKVGEALETRHPGYLLVVEEVRVDLDECEDLARRARQAATPDARAACLRQALRQWRGAPLDGVTAPGIEFDRVRLTELRLGLLEERFDADLELGRHAEVVAELTATVSAHPLRERLAGQLMLALYRSNRQADALKAYHSLRERLADELGSDPCADLRNLHATILRGEPRRTAEPAVEAGEPGPRHPAQLPGSVGHFTGRDSELAALTRAISRPVDEPRVLMVSGAGGIGKTALVVRWAHSVADRYPDGQIFVRLHGERVSTRDALGSALGGLGVPQPDVPSTVDERASLYRTLLSGRRVLVVLDDAGALDQLLAFVPPTTVSQLVATSRRRFLALAAHHAVQALRVEPMTPQATADLLTRIVGADRMRESAAERVVHWCGGWPLTTRLAGTKLAARPWQSLSSFADELDEHGDRLLDDDPRSVRAALVSAHKTLSPAAAYLFGRLGLNPSPSLSLDDAGGAGSSLRRVRRLLDELISAHLVVETGPDRFRLYDVVRRFARQCGAELLLTDSDVERVADSYRI</sequence>
<evidence type="ECO:0000256" key="2">
    <source>
        <dbReference type="ARBA" id="ARBA00023015"/>
    </source>
</evidence>
<proteinExistence type="inferred from homology"/>
<keyword evidence="9" id="KW-1185">Reference proteome</keyword>
<dbReference type="CDD" id="cd00383">
    <property type="entry name" value="trans_reg_C"/>
    <property type="match status" value="1"/>
</dbReference>
<dbReference type="SMART" id="SM00862">
    <property type="entry name" value="Trans_reg_C"/>
    <property type="match status" value="1"/>
</dbReference>
<dbReference type="Proteomes" id="UP001595816">
    <property type="component" value="Unassembled WGS sequence"/>
</dbReference>
<evidence type="ECO:0000313" key="9">
    <source>
        <dbReference type="Proteomes" id="UP001595816"/>
    </source>
</evidence>
<evidence type="ECO:0000256" key="6">
    <source>
        <dbReference type="SAM" id="MobiDB-lite"/>
    </source>
</evidence>
<dbReference type="InterPro" id="IPR016032">
    <property type="entry name" value="Sig_transdc_resp-reg_C-effctor"/>
</dbReference>
<dbReference type="InterPro" id="IPR011990">
    <property type="entry name" value="TPR-like_helical_dom_sf"/>
</dbReference>
<evidence type="ECO:0000256" key="3">
    <source>
        <dbReference type="ARBA" id="ARBA00023125"/>
    </source>
</evidence>
<comment type="caution">
    <text evidence="8">The sequence shown here is derived from an EMBL/GenBank/DDBJ whole genome shotgun (WGS) entry which is preliminary data.</text>
</comment>
<dbReference type="Pfam" id="PF03704">
    <property type="entry name" value="BTAD"/>
    <property type="match status" value="1"/>
</dbReference>
<evidence type="ECO:0000313" key="8">
    <source>
        <dbReference type="EMBL" id="MFC4132686.1"/>
    </source>
</evidence>
<feature type="domain" description="OmpR/PhoB-type" evidence="7">
    <location>
        <begin position="1"/>
        <end position="97"/>
    </location>
</feature>
<dbReference type="CDD" id="cd15831">
    <property type="entry name" value="BTAD"/>
    <property type="match status" value="1"/>
</dbReference>
<dbReference type="InterPro" id="IPR005158">
    <property type="entry name" value="BTAD"/>
</dbReference>
<keyword evidence="3 5" id="KW-0238">DNA-binding</keyword>
<evidence type="ECO:0000256" key="4">
    <source>
        <dbReference type="ARBA" id="ARBA00023163"/>
    </source>
</evidence>
<dbReference type="PRINTS" id="PR00364">
    <property type="entry name" value="DISEASERSIST"/>
</dbReference>
<dbReference type="SUPFAM" id="SSF46894">
    <property type="entry name" value="C-terminal effector domain of the bipartite response regulators"/>
    <property type="match status" value="1"/>
</dbReference>
<protein>
    <submittedName>
        <fullName evidence="8">BTAD domain-containing putative transcriptional regulator</fullName>
    </submittedName>
</protein>
<dbReference type="SUPFAM" id="SSF52540">
    <property type="entry name" value="P-loop containing nucleoside triphosphate hydrolases"/>
    <property type="match status" value="1"/>
</dbReference>
<dbReference type="SMART" id="SM01043">
    <property type="entry name" value="BTAD"/>
    <property type="match status" value="1"/>
</dbReference>
<feature type="region of interest" description="Disordered" evidence="6">
    <location>
        <begin position="237"/>
        <end position="262"/>
    </location>
</feature>
<dbReference type="RefSeq" id="WP_253752796.1">
    <property type="nucleotide sequence ID" value="NZ_JAMZDZ010000001.1"/>
</dbReference>
<accession>A0ABV8LNW1</accession>